<dbReference type="Proteomes" id="UP000287166">
    <property type="component" value="Unassembled WGS sequence"/>
</dbReference>
<dbReference type="AlphaFoldDB" id="A0A401H5N3"/>
<proteinExistence type="predicted"/>
<sequence>MPVSYLSDPNAQDDAFEPVSRSFRILYRELWKRGDSDETEDRRQVFIQSRISIPDYENLKNSMQSSAVKVDSSSGGIVEDDDDDAAAALASIDPDVPRIPFDYTRLDLSWLPATIVRAHRSLLSTGV</sequence>
<evidence type="ECO:0000313" key="1">
    <source>
        <dbReference type="EMBL" id="GBE89724.1"/>
    </source>
</evidence>
<keyword evidence="2" id="KW-1185">Reference proteome</keyword>
<name>A0A401H5N3_9APHY</name>
<comment type="caution">
    <text evidence="1">The sequence shown here is derived from an EMBL/GenBank/DDBJ whole genome shotgun (WGS) entry which is preliminary data.</text>
</comment>
<gene>
    <name evidence="1" type="ORF">SCP_1700480</name>
</gene>
<protein>
    <submittedName>
        <fullName evidence="1">Uncharacterized protein</fullName>
    </submittedName>
</protein>
<dbReference type="InParanoid" id="A0A401H5N3"/>
<evidence type="ECO:0000313" key="2">
    <source>
        <dbReference type="Proteomes" id="UP000287166"/>
    </source>
</evidence>
<accession>A0A401H5N3</accession>
<dbReference type="EMBL" id="BFAD01000017">
    <property type="protein sequence ID" value="GBE89724.1"/>
    <property type="molecule type" value="Genomic_DNA"/>
</dbReference>
<organism evidence="1 2">
    <name type="scientific">Sparassis crispa</name>
    <dbReference type="NCBI Taxonomy" id="139825"/>
    <lineage>
        <taxon>Eukaryota</taxon>
        <taxon>Fungi</taxon>
        <taxon>Dikarya</taxon>
        <taxon>Basidiomycota</taxon>
        <taxon>Agaricomycotina</taxon>
        <taxon>Agaricomycetes</taxon>
        <taxon>Polyporales</taxon>
        <taxon>Sparassidaceae</taxon>
        <taxon>Sparassis</taxon>
    </lineage>
</organism>
<reference evidence="1 2" key="1">
    <citation type="journal article" date="2018" name="Sci. Rep.">
        <title>Genome sequence of the cauliflower mushroom Sparassis crispa (Hanabiratake) and its association with beneficial usage.</title>
        <authorList>
            <person name="Kiyama R."/>
            <person name="Furutani Y."/>
            <person name="Kawaguchi K."/>
            <person name="Nakanishi T."/>
        </authorList>
    </citation>
    <scope>NUCLEOTIDE SEQUENCE [LARGE SCALE GENOMIC DNA]</scope>
</reference>
<dbReference type="GeneID" id="38786641"/>
<dbReference type="RefSeq" id="XP_027620637.1">
    <property type="nucleotide sequence ID" value="XM_027764836.1"/>
</dbReference>